<reference evidence="2" key="1">
    <citation type="submission" date="2014-01" db="EMBL/GenBank/DDBJ databases">
        <title>Draft genome sequence of highly nematicidal Bacillus thuringiensis DB27.</title>
        <authorList>
            <person name="Iatsenko I."/>
            <person name="Pickard D."/>
            <person name="Corton C."/>
            <person name="Dougan G."/>
            <person name="Sommer R.J."/>
        </authorList>
    </citation>
    <scope>NUCLEOTIDE SEQUENCE [LARGE SCALE GENOMIC DNA]</scope>
    <source>
        <strain evidence="2">DB27</strain>
    </source>
</reference>
<protein>
    <recommendedName>
        <fullName evidence="1">DDE domain-containing protein</fullName>
    </recommendedName>
</protein>
<evidence type="ECO:0000313" key="2">
    <source>
        <dbReference type="EMBL" id="CDN39545.1"/>
    </source>
</evidence>
<feature type="domain" description="DDE" evidence="1">
    <location>
        <begin position="1"/>
        <end position="35"/>
    </location>
</feature>
<dbReference type="EMBL" id="HG810024">
    <property type="protein sequence ID" value="CDN39545.1"/>
    <property type="molecule type" value="Genomic_DNA"/>
</dbReference>
<dbReference type="InterPro" id="IPR032874">
    <property type="entry name" value="DDE_dom"/>
</dbReference>
<sequence>MYLYYAVNSEENTIDLHLSKSRNHKAAKFFLKKRFAAL</sequence>
<dbReference type="Proteomes" id="UP000030682">
    <property type="component" value="Unassembled WGS sequence"/>
</dbReference>
<proteinExistence type="predicted"/>
<gene>
    <name evidence="2" type="ORF">BTDB27_p000208</name>
</gene>
<accession>W8ZAR7</accession>
<evidence type="ECO:0000259" key="1">
    <source>
        <dbReference type="Pfam" id="PF13610"/>
    </source>
</evidence>
<dbReference type="AlphaFoldDB" id="W8ZAR7"/>
<name>W8ZAR7_BACTU</name>
<dbReference type="Pfam" id="PF13610">
    <property type="entry name" value="DDE_Tnp_IS240"/>
    <property type="match status" value="1"/>
</dbReference>
<organism evidence="2">
    <name type="scientific">Bacillus thuringiensis DB27</name>
    <dbReference type="NCBI Taxonomy" id="1431339"/>
    <lineage>
        <taxon>Bacteria</taxon>
        <taxon>Bacillati</taxon>
        <taxon>Bacillota</taxon>
        <taxon>Bacilli</taxon>
        <taxon>Bacillales</taxon>
        <taxon>Bacillaceae</taxon>
        <taxon>Bacillus</taxon>
        <taxon>Bacillus cereus group</taxon>
    </lineage>
</organism>
<dbReference type="HOGENOM" id="CLU_3363027_0_0_9"/>
<reference evidence="2" key="2">
    <citation type="submission" date="2014-01" db="EMBL/GenBank/DDBJ databases">
        <authorList>
            <person name="Aslett M."/>
        </authorList>
    </citation>
    <scope>NUCLEOTIDE SEQUENCE [LARGE SCALE GENOMIC DNA]</scope>
    <source>
        <strain evidence="2">DB27</strain>
    </source>
</reference>